<reference evidence="4" key="1">
    <citation type="journal article" date="2019" name="Int. J. Syst. Evol. Microbiol.">
        <title>The Global Catalogue of Microorganisms (GCM) 10K type strain sequencing project: providing services to taxonomists for standard genome sequencing and annotation.</title>
        <authorList>
            <consortium name="The Broad Institute Genomics Platform"/>
            <consortium name="The Broad Institute Genome Sequencing Center for Infectious Disease"/>
            <person name="Wu L."/>
            <person name="Ma J."/>
        </authorList>
    </citation>
    <scope>NUCLEOTIDE SEQUENCE [LARGE SCALE GENOMIC DNA]</scope>
    <source>
        <strain evidence="4">KCTC 52368</strain>
    </source>
</reference>
<comment type="caution">
    <text evidence="3">The sequence shown here is derived from an EMBL/GenBank/DDBJ whole genome shotgun (WGS) entry which is preliminary data.</text>
</comment>
<feature type="coiled-coil region" evidence="1">
    <location>
        <begin position="22"/>
        <end position="77"/>
    </location>
</feature>
<feature type="domain" description="OmpA-like" evidence="2">
    <location>
        <begin position="154"/>
        <end position="223"/>
    </location>
</feature>
<keyword evidence="4" id="KW-1185">Reference proteome</keyword>
<dbReference type="Proteomes" id="UP001597526">
    <property type="component" value="Unassembled WGS sequence"/>
</dbReference>
<dbReference type="InterPro" id="IPR036737">
    <property type="entry name" value="OmpA-like_sf"/>
</dbReference>
<sequence length="253" mass="27516">MKKLVPLILFLISTTLIQAQKKKDLLNKITELEQTILALNDSVSVAKRQINVSNANAELANREAAELRDANATLLQNLTNFSKISKQNTETVNSALSSLNEKEQQLRLISDSFAKNDSTAIAILSQSKQILGANAKIGAANGSISVSNSLLSLFENDQSEVLSEEGKATIARIAQLITKNPEREITIEALNITGDFDVSYTQAAAVANELWKANGIPAERLKIATKDGNFKEGITIKLSPDLKAFYSLAKEKM</sequence>
<dbReference type="Gene3D" id="3.30.1330.60">
    <property type="entry name" value="OmpA-like domain"/>
    <property type="match status" value="1"/>
</dbReference>
<name>A0ABW5MU07_9FLAO</name>
<proteinExistence type="predicted"/>
<protein>
    <submittedName>
        <fullName evidence="3">OmpA family protein</fullName>
    </submittedName>
</protein>
<dbReference type="InterPro" id="IPR006665">
    <property type="entry name" value="OmpA-like"/>
</dbReference>
<dbReference type="EMBL" id="JBHULB010000008">
    <property type="protein sequence ID" value="MFD2586675.1"/>
    <property type="molecule type" value="Genomic_DNA"/>
</dbReference>
<dbReference type="SUPFAM" id="SSF103088">
    <property type="entry name" value="OmpA-like"/>
    <property type="match status" value="1"/>
</dbReference>
<organism evidence="3 4">
    <name type="scientific">Croceitalea marina</name>
    <dbReference type="NCBI Taxonomy" id="1775166"/>
    <lineage>
        <taxon>Bacteria</taxon>
        <taxon>Pseudomonadati</taxon>
        <taxon>Bacteroidota</taxon>
        <taxon>Flavobacteriia</taxon>
        <taxon>Flavobacteriales</taxon>
        <taxon>Flavobacteriaceae</taxon>
        <taxon>Croceitalea</taxon>
    </lineage>
</organism>
<gene>
    <name evidence="3" type="ORF">ACFSQJ_07015</name>
</gene>
<evidence type="ECO:0000313" key="3">
    <source>
        <dbReference type="EMBL" id="MFD2586675.1"/>
    </source>
</evidence>
<accession>A0ABW5MU07</accession>
<dbReference type="Pfam" id="PF00691">
    <property type="entry name" value="OmpA"/>
    <property type="match status" value="1"/>
</dbReference>
<evidence type="ECO:0000313" key="4">
    <source>
        <dbReference type="Proteomes" id="UP001597526"/>
    </source>
</evidence>
<evidence type="ECO:0000256" key="1">
    <source>
        <dbReference type="SAM" id="Coils"/>
    </source>
</evidence>
<evidence type="ECO:0000259" key="2">
    <source>
        <dbReference type="Pfam" id="PF00691"/>
    </source>
</evidence>
<keyword evidence="1" id="KW-0175">Coiled coil</keyword>
<dbReference type="RefSeq" id="WP_377766256.1">
    <property type="nucleotide sequence ID" value="NZ_JBHULB010000008.1"/>
</dbReference>